<dbReference type="GO" id="GO:0071793">
    <property type="term" value="P:bacillithiol biosynthetic process"/>
    <property type="evidence" value="ECO:0007669"/>
    <property type="project" value="InterPro"/>
</dbReference>
<dbReference type="SUPFAM" id="SSF53756">
    <property type="entry name" value="UDP-Glycosyltransferase/glycogen phosphorylase"/>
    <property type="match status" value="1"/>
</dbReference>
<feature type="domain" description="Glycosyl transferase family 1" evidence="1">
    <location>
        <begin position="191"/>
        <end position="351"/>
    </location>
</feature>
<dbReference type="InterPro" id="IPR001296">
    <property type="entry name" value="Glyco_trans_1"/>
</dbReference>
<name>A0A317T4B6_9CHLB</name>
<dbReference type="EMBL" id="PDNZ01000007">
    <property type="protein sequence ID" value="PWW81483.1"/>
    <property type="molecule type" value="Genomic_DNA"/>
</dbReference>
<reference evidence="4" key="1">
    <citation type="submission" date="2017-10" db="EMBL/GenBank/DDBJ databases">
        <authorList>
            <person name="Gaisin V.A."/>
            <person name="Rysina M.S."/>
            <person name="Grouzdev D.S."/>
        </authorList>
    </citation>
    <scope>NUCLEOTIDE SEQUENCE [LARGE SCALE GENOMIC DNA]</scope>
    <source>
        <strain evidence="4">V1</strain>
    </source>
</reference>
<accession>A0A317T4B6</accession>
<gene>
    <name evidence="3" type="primary">bshA</name>
    <name evidence="3" type="ORF">CR164_10680</name>
</gene>
<sequence length="387" mass="43172">MKIGISCHHTYGGSGAVATELGKALADRGHIVHFINRSAPFRLGTFSKNIFYHEVEAVHYPVFECPFYSLALATKIAEVATYEKLDVVHAHYAIPHALSAMLARQMLEESCSDARCFRLATTLHGTDITVVGADSSMHGAVRLAINKSDGVTAVSEFLKKETVRLFDPRGEVEVIPNFVDTELFYRLPHTREIREQLELDSEKVCIHISNFRPVKRIRDVLKTFYTIVQRVSATLLLVGDGPERSEAEVWVRENGIAEHVRFLGKIDDIVPLLSVSDLMLMPSGGESFGLAALEAMACGVPVIVTNMGGFPEFIGNGKHGFLVELGNVGRMSEKALELLSDEKKWETFSKNCVEQAHKYHVFRLVEQYEVFYTRLVEEERGGKKGKS</sequence>
<evidence type="ECO:0000259" key="1">
    <source>
        <dbReference type="Pfam" id="PF00534"/>
    </source>
</evidence>
<evidence type="ECO:0000259" key="2">
    <source>
        <dbReference type="Pfam" id="PF13439"/>
    </source>
</evidence>
<dbReference type="Proteomes" id="UP000246278">
    <property type="component" value="Unassembled WGS sequence"/>
</dbReference>
<proteinExistence type="predicted"/>
<feature type="domain" description="Glycosyltransferase subfamily 4-like N-terminal" evidence="2">
    <location>
        <begin position="11"/>
        <end position="182"/>
    </location>
</feature>
<organism evidence="3 4">
    <name type="scientific">Prosthecochloris marina</name>
    <dbReference type="NCBI Taxonomy" id="2017681"/>
    <lineage>
        <taxon>Bacteria</taxon>
        <taxon>Pseudomonadati</taxon>
        <taxon>Chlorobiota</taxon>
        <taxon>Chlorobiia</taxon>
        <taxon>Chlorobiales</taxon>
        <taxon>Chlorobiaceae</taxon>
        <taxon>Prosthecochloris</taxon>
    </lineage>
</organism>
<comment type="caution">
    <text evidence="3">The sequence shown here is derived from an EMBL/GenBank/DDBJ whole genome shotgun (WGS) entry which is preliminary data.</text>
</comment>
<dbReference type="OrthoDB" id="9810929at2"/>
<dbReference type="RefSeq" id="WP_110023977.1">
    <property type="nucleotide sequence ID" value="NZ_PDNZ01000007.1"/>
</dbReference>
<dbReference type="PANTHER" id="PTHR45947">
    <property type="entry name" value="SULFOQUINOVOSYL TRANSFERASE SQD2"/>
    <property type="match status" value="1"/>
</dbReference>
<evidence type="ECO:0000313" key="3">
    <source>
        <dbReference type="EMBL" id="PWW81483.1"/>
    </source>
</evidence>
<dbReference type="PANTHER" id="PTHR45947:SF3">
    <property type="entry name" value="SULFOQUINOVOSYL TRANSFERASE SQD2"/>
    <property type="match status" value="1"/>
</dbReference>
<dbReference type="InterPro" id="IPR023881">
    <property type="entry name" value="Thiol_BshA"/>
</dbReference>
<dbReference type="GO" id="GO:0016757">
    <property type="term" value="F:glycosyltransferase activity"/>
    <property type="evidence" value="ECO:0007669"/>
    <property type="project" value="InterPro"/>
</dbReference>
<dbReference type="Gene3D" id="3.40.50.2000">
    <property type="entry name" value="Glycogen Phosphorylase B"/>
    <property type="match status" value="2"/>
</dbReference>
<dbReference type="AlphaFoldDB" id="A0A317T4B6"/>
<dbReference type="InterPro" id="IPR028098">
    <property type="entry name" value="Glyco_trans_4-like_N"/>
</dbReference>
<dbReference type="Pfam" id="PF00534">
    <property type="entry name" value="Glycos_transf_1"/>
    <property type="match status" value="1"/>
</dbReference>
<keyword evidence="4" id="KW-1185">Reference proteome</keyword>
<dbReference type="InterPro" id="IPR050194">
    <property type="entry name" value="Glycosyltransferase_grp1"/>
</dbReference>
<protein>
    <submittedName>
        <fullName evidence="3">N-acetyl-alpha-D-glucosaminyl L-malate synthase BshA</fullName>
    </submittedName>
</protein>
<dbReference type="Pfam" id="PF13439">
    <property type="entry name" value="Glyco_transf_4"/>
    <property type="match status" value="1"/>
</dbReference>
<dbReference type="NCBIfam" id="TIGR03999">
    <property type="entry name" value="thiol_BshA"/>
    <property type="match status" value="1"/>
</dbReference>
<evidence type="ECO:0000313" key="4">
    <source>
        <dbReference type="Proteomes" id="UP000246278"/>
    </source>
</evidence>